<comment type="similarity">
    <text evidence="6">Belongs to the glycosyl hydrolase 16 family.</text>
</comment>
<comment type="subcellular location">
    <subcellularLocation>
        <location evidence="6">Secreted</location>
        <location evidence="6">Cell wall</location>
    </subcellularLocation>
    <subcellularLocation>
        <location evidence="6">Secreted</location>
        <location evidence="6">Extracellular space</location>
        <location evidence="6">Apoplast</location>
    </subcellularLocation>
</comment>
<dbReference type="GO" id="GO:0004553">
    <property type="term" value="F:hydrolase activity, hydrolyzing O-glycosyl compounds"/>
    <property type="evidence" value="ECO:0007669"/>
    <property type="project" value="InterPro"/>
</dbReference>
<evidence type="ECO:0000256" key="5">
    <source>
        <dbReference type="PIRSR" id="PIRSR005604-1"/>
    </source>
</evidence>
<dbReference type="GO" id="GO:0016762">
    <property type="term" value="F:xyloglucan:xyloglucosyl transferase activity"/>
    <property type="evidence" value="ECO:0007669"/>
    <property type="project" value="UniProtKB-EC"/>
</dbReference>
<sequence>MGSGCCAPTTANTALLILALCSIDVSSAFKVTTLAFDEGYSHLFGDKNMIHSSDGRRVKLHLNQYTGSGFVSSDAYNYGLFSASIKLPSNYTAGVVTSNGDTFQKTHDELDFEFLGNIKGRDWRVQTNVYGNGSTGRGREERYFLPFDPTFEAHRYSILWTNTTAIFYVDDTPIREVIRSHGMGSDFPSKPMSLYATIWDGSAWATSGGKYKVNYKYSPFVSEFSNLVLKGCRVDPIMQVSSLSSSSSILEDDSCIAVQTEIATADYAVMTPKKRRDMGIFRHNYMIYSVCYDRNRYPNPLPDCDVIDSERVRFKESGHIKFSKYRRTRANRRRWVSKGRHGTGRSRLNQASI</sequence>
<dbReference type="InterPro" id="IPR000757">
    <property type="entry name" value="Beta-glucanase-like"/>
</dbReference>
<evidence type="ECO:0000256" key="2">
    <source>
        <dbReference type="ARBA" id="ARBA00022801"/>
    </source>
</evidence>
<keyword evidence="1 6" id="KW-0808">Transferase</keyword>
<dbReference type="EMBL" id="LFYR01000252">
    <property type="protein sequence ID" value="KMZ74683.1"/>
    <property type="molecule type" value="Genomic_DNA"/>
</dbReference>
<evidence type="ECO:0000313" key="9">
    <source>
        <dbReference type="Proteomes" id="UP000036987"/>
    </source>
</evidence>
<keyword evidence="4 6" id="KW-0326">Glycosidase</keyword>
<keyword evidence="6" id="KW-0134">Cell wall</keyword>
<comment type="caution">
    <text evidence="8">The sequence shown here is derived from an EMBL/GenBank/DDBJ whole genome shotgun (WGS) entry which is preliminary data.</text>
</comment>
<comment type="PTM">
    <text evidence="6">Contains at least one intrachain disulfide bond essential for its enzymatic activity.</text>
</comment>
<dbReference type="PIRSF" id="PIRSF005604">
    <property type="entry name" value="XET"/>
    <property type="match status" value="1"/>
</dbReference>
<keyword evidence="6" id="KW-0732">Signal</keyword>
<dbReference type="GO" id="GO:0010411">
    <property type="term" value="P:xyloglucan metabolic process"/>
    <property type="evidence" value="ECO:0007669"/>
    <property type="project" value="InterPro"/>
</dbReference>
<dbReference type="OrthoDB" id="4781at2759"/>
<evidence type="ECO:0000256" key="1">
    <source>
        <dbReference type="ARBA" id="ARBA00022679"/>
    </source>
</evidence>
<evidence type="ECO:0000256" key="6">
    <source>
        <dbReference type="RuleBase" id="RU361120"/>
    </source>
</evidence>
<evidence type="ECO:0000256" key="4">
    <source>
        <dbReference type="ARBA" id="ARBA00023295"/>
    </source>
</evidence>
<dbReference type="STRING" id="29655.A0A0K9Q065"/>
<organism evidence="8 9">
    <name type="scientific">Zostera marina</name>
    <name type="common">Eelgrass</name>
    <dbReference type="NCBI Taxonomy" id="29655"/>
    <lineage>
        <taxon>Eukaryota</taxon>
        <taxon>Viridiplantae</taxon>
        <taxon>Streptophyta</taxon>
        <taxon>Embryophyta</taxon>
        <taxon>Tracheophyta</taxon>
        <taxon>Spermatophyta</taxon>
        <taxon>Magnoliopsida</taxon>
        <taxon>Liliopsida</taxon>
        <taxon>Zosteraceae</taxon>
        <taxon>Zostera</taxon>
    </lineage>
</organism>
<dbReference type="PROSITE" id="PS51762">
    <property type="entry name" value="GH16_2"/>
    <property type="match status" value="1"/>
</dbReference>
<keyword evidence="6" id="KW-0964">Secreted</keyword>
<evidence type="ECO:0000313" key="8">
    <source>
        <dbReference type="EMBL" id="KMZ74683.1"/>
    </source>
</evidence>
<feature type="domain" description="GH16" evidence="7">
    <location>
        <begin position="27"/>
        <end position="224"/>
    </location>
</feature>
<dbReference type="AlphaFoldDB" id="A0A0K9Q065"/>
<keyword evidence="6" id="KW-0961">Cell wall biogenesis/degradation</keyword>
<dbReference type="Pfam" id="PF00722">
    <property type="entry name" value="Glyco_hydro_16"/>
    <property type="match status" value="1"/>
</dbReference>
<name>A0A0K9Q065_ZOSMR</name>
<accession>A0A0K9Q065</accession>
<reference evidence="9" key="1">
    <citation type="journal article" date="2016" name="Nature">
        <title>The genome of the seagrass Zostera marina reveals angiosperm adaptation to the sea.</title>
        <authorList>
            <person name="Olsen J.L."/>
            <person name="Rouze P."/>
            <person name="Verhelst B."/>
            <person name="Lin Y.-C."/>
            <person name="Bayer T."/>
            <person name="Collen J."/>
            <person name="Dattolo E."/>
            <person name="De Paoli E."/>
            <person name="Dittami S."/>
            <person name="Maumus F."/>
            <person name="Michel G."/>
            <person name="Kersting A."/>
            <person name="Lauritano C."/>
            <person name="Lohaus R."/>
            <person name="Toepel M."/>
            <person name="Tonon T."/>
            <person name="Vanneste K."/>
            <person name="Amirebrahimi M."/>
            <person name="Brakel J."/>
            <person name="Bostroem C."/>
            <person name="Chovatia M."/>
            <person name="Grimwood J."/>
            <person name="Jenkins J.W."/>
            <person name="Jueterbock A."/>
            <person name="Mraz A."/>
            <person name="Stam W.T."/>
            <person name="Tice H."/>
            <person name="Bornberg-Bauer E."/>
            <person name="Green P.J."/>
            <person name="Pearson G.A."/>
            <person name="Procaccini G."/>
            <person name="Duarte C.M."/>
            <person name="Schmutz J."/>
            <person name="Reusch T.B.H."/>
            <person name="Van de Peer Y."/>
        </authorList>
    </citation>
    <scope>NUCLEOTIDE SEQUENCE [LARGE SCALE GENOMIC DNA]</scope>
    <source>
        <strain evidence="9">cv. Finnish</strain>
    </source>
</reference>
<feature type="active site" description="Nucleophile" evidence="5">
    <location>
        <position position="109"/>
    </location>
</feature>
<dbReference type="InterPro" id="IPR016455">
    <property type="entry name" value="XTH"/>
</dbReference>
<dbReference type="SUPFAM" id="SSF49899">
    <property type="entry name" value="Concanavalin A-like lectins/glucanases"/>
    <property type="match status" value="1"/>
</dbReference>
<dbReference type="Pfam" id="PF06955">
    <property type="entry name" value="XET_C"/>
    <property type="match status" value="1"/>
</dbReference>
<gene>
    <name evidence="8" type="ORF">ZOSMA_123G00310</name>
</gene>
<dbReference type="GO" id="GO:0048046">
    <property type="term" value="C:apoplast"/>
    <property type="evidence" value="ECO:0007669"/>
    <property type="project" value="UniProtKB-SubCell"/>
</dbReference>
<dbReference type="Proteomes" id="UP000036987">
    <property type="component" value="Unassembled WGS sequence"/>
</dbReference>
<dbReference type="PANTHER" id="PTHR31062">
    <property type="entry name" value="XYLOGLUCAN ENDOTRANSGLUCOSYLASE/HYDROLASE PROTEIN 8-RELATED"/>
    <property type="match status" value="1"/>
</dbReference>
<dbReference type="OMA" id="SILWTNT"/>
<keyword evidence="9" id="KW-1185">Reference proteome</keyword>
<dbReference type="InterPro" id="IPR010713">
    <property type="entry name" value="XET_C"/>
</dbReference>
<feature type="chain" id="PRO_5005393879" description="Xyloglucan endotransglucosylase/hydrolase" evidence="6">
    <location>
        <begin position="29"/>
        <end position="353"/>
    </location>
</feature>
<dbReference type="InterPro" id="IPR013320">
    <property type="entry name" value="ConA-like_dom_sf"/>
</dbReference>
<proteinExistence type="inferred from homology"/>
<protein>
    <recommendedName>
        <fullName evidence="6">Xyloglucan endotransglucosylase/hydrolase</fullName>
        <ecNumber evidence="6">2.4.1.207</ecNumber>
    </recommendedName>
</protein>
<dbReference type="GO" id="GO:0042546">
    <property type="term" value="P:cell wall biogenesis"/>
    <property type="evidence" value="ECO:0007669"/>
    <property type="project" value="InterPro"/>
</dbReference>
<dbReference type="Gene3D" id="2.60.120.200">
    <property type="match status" value="1"/>
</dbReference>
<keyword evidence="6" id="KW-0052">Apoplast</keyword>
<keyword evidence="3" id="KW-1015">Disulfide bond</keyword>
<feature type="signal peptide" evidence="6">
    <location>
        <begin position="1"/>
        <end position="28"/>
    </location>
</feature>
<dbReference type="EC" id="2.4.1.207" evidence="6"/>
<dbReference type="GO" id="GO:0071555">
    <property type="term" value="P:cell wall organization"/>
    <property type="evidence" value="ECO:0007669"/>
    <property type="project" value="UniProtKB-KW"/>
</dbReference>
<keyword evidence="2 6" id="KW-0378">Hydrolase</keyword>
<dbReference type="InterPro" id="IPR044791">
    <property type="entry name" value="Beta-glucanase/XTH"/>
</dbReference>
<evidence type="ECO:0000256" key="3">
    <source>
        <dbReference type="ARBA" id="ARBA00023157"/>
    </source>
</evidence>
<evidence type="ECO:0000259" key="7">
    <source>
        <dbReference type="PROSITE" id="PS51762"/>
    </source>
</evidence>
<feature type="active site" description="Proton donor" evidence="5">
    <location>
        <position position="113"/>
    </location>
</feature>
<comment type="function">
    <text evidence="6">Catalyzes xyloglucan endohydrolysis (XEH) and/or endotransglycosylation (XET). Cleaves and religates xyloglucan polymers, an essential constituent of the primary cell wall, and thereby participates in cell wall construction of growing tissues.</text>
</comment>